<dbReference type="Proteomes" id="UP000663193">
    <property type="component" value="Chromosome 7"/>
</dbReference>
<dbReference type="VEuPathDB" id="FungiDB:JI435_140730"/>
<dbReference type="Pfam" id="PF22980">
    <property type="entry name" value="Myb_DNA-bind_8"/>
    <property type="match status" value="2"/>
</dbReference>
<dbReference type="EMBL" id="CP069029">
    <property type="protein sequence ID" value="QRC97031.1"/>
    <property type="molecule type" value="Genomic_DNA"/>
</dbReference>
<feature type="region of interest" description="Disordered" evidence="1">
    <location>
        <begin position="105"/>
        <end position="205"/>
    </location>
</feature>
<dbReference type="InterPro" id="IPR054505">
    <property type="entry name" value="Myb_DNA-bind_8"/>
</dbReference>
<evidence type="ECO:0000256" key="1">
    <source>
        <dbReference type="SAM" id="MobiDB-lite"/>
    </source>
</evidence>
<organism evidence="3 4">
    <name type="scientific">Phaeosphaeria nodorum (strain SN15 / ATCC MYA-4574 / FGSC 10173)</name>
    <name type="common">Glume blotch fungus</name>
    <name type="synonym">Parastagonospora nodorum</name>
    <dbReference type="NCBI Taxonomy" id="321614"/>
    <lineage>
        <taxon>Eukaryota</taxon>
        <taxon>Fungi</taxon>
        <taxon>Dikarya</taxon>
        <taxon>Ascomycota</taxon>
        <taxon>Pezizomycotina</taxon>
        <taxon>Dothideomycetes</taxon>
        <taxon>Pleosporomycetidae</taxon>
        <taxon>Pleosporales</taxon>
        <taxon>Pleosporineae</taxon>
        <taxon>Phaeosphaeriaceae</taxon>
        <taxon>Parastagonospora</taxon>
    </lineage>
</organism>
<feature type="domain" description="Myb-like DNA-binding" evidence="2">
    <location>
        <begin position="62"/>
        <end position="106"/>
    </location>
</feature>
<protein>
    <recommendedName>
        <fullName evidence="2">Myb-like DNA-binding domain-containing protein</fullName>
    </recommendedName>
</protein>
<accession>A0A7U2F1K3</accession>
<reference evidence="4" key="1">
    <citation type="journal article" date="2021" name="BMC Genomics">
        <title>Chromosome-level genome assembly and manually-curated proteome of model necrotroph Parastagonospora nodorum Sn15 reveals a genome-wide trove of candidate effector homologs, and redundancy of virulence-related functions within an accessory chromosome.</title>
        <authorList>
            <person name="Bertazzoni S."/>
            <person name="Jones D.A.B."/>
            <person name="Phan H.T."/>
            <person name="Tan K.-C."/>
            <person name="Hane J.K."/>
        </authorList>
    </citation>
    <scope>NUCLEOTIDE SEQUENCE [LARGE SCALE GENOMIC DNA]</scope>
    <source>
        <strain evidence="4">SN15 / ATCC MYA-4574 / FGSC 10173)</strain>
    </source>
</reference>
<sequence>MPTEQENVQYLYLVLTNGSHIPQIDWDAVAEALDLKKGAVSKRWSRLKNSMDAGEAPGPSVYKFLWLCIKHSTRDKVLNWSEIAQQCGTTVGAASKRYSRMKQAFDAGDAPPGSAQGTPAPKTSARATPKKCKVPNTTSDLTPTPKRKRATPKKKAVEEDDEEHTDIESQLEHDEDEEMQTPKRAKVTSKMRTKKEASMSVSNSEAKTFIKGDVEDAFKDDVEDESKDAESFVDAQEWVNDLVAGSTIGDDEDHDSRELSPRFI</sequence>
<evidence type="ECO:0000259" key="2">
    <source>
        <dbReference type="Pfam" id="PF22980"/>
    </source>
</evidence>
<feature type="compositionally biased region" description="Basic and acidic residues" evidence="1">
    <location>
        <begin position="254"/>
        <end position="264"/>
    </location>
</feature>
<proteinExistence type="predicted"/>
<feature type="compositionally biased region" description="Basic residues" evidence="1">
    <location>
        <begin position="183"/>
        <end position="193"/>
    </location>
</feature>
<dbReference type="OMA" id="TNPINWD"/>
<evidence type="ECO:0000313" key="4">
    <source>
        <dbReference type="Proteomes" id="UP000663193"/>
    </source>
</evidence>
<feature type="domain" description="Myb-like DNA-binding" evidence="2">
    <location>
        <begin position="5"/>
        <end position="52"/>
    </location>
</feature>
<dbReference type="KEGG" id="pno:SNOG_14073"/>
<evidence type="ECO:0000313" key="3">
    <source>
        <dbReference type="EMBL" id="QRC97031.1"/>
    </source>
</evidence>
<name>A0A7U2F1K3_PHANO</name>
<gene>
    <name evidence="3" type="ORF">JI435_140730</name>
</gene>
<feature type="region of interest" description="Disordered" evidence="1">
    <location>
        <begin position="244"/>
        <end position="264"/>
    </location>
</feature>
<dbReference type="OrthoDB" id="3944408at2759"/>
<feature type="compositionally biased region" description="Basic residues" evidence="1">
    <location>
        <begin position="145"/>
        <end position="154"/>
    </location>
</feature>
<dbReference type="AlphaFoldDB" id="A0A7U2F1K3"/>
<dbReference type="RefSeq" id="XP_001804273.1">
    <property type="nucleotide sequence ID" value="XM_001804221.1"/>
</dbReference>
<keyword evidence="4" id="KW-1185">Reference proteome</keyword>